<dbReference type="EMBL" id="SUVG01000004">
    <property type="protein sequence ID" value="MBE6421309.1"/>
    <property type="molecule type" value="Genomic_DNA"/>
</dbReference>
<evidence type="ECO:0000313" key="1">
    <source>
        <dbReference type="EMBL" id="MBE6421309.1"/>
    </source>
</evidence>
<comment type="caution">
    <text evidence="1">The sequence shown here is derived from an EMBL/GenBank/DDBJ whole genome shotgun (WGS) entry which is preliminary data.</text>
</comment>
<dbReference type="Proteomes" id="UP000725649">
    <property type="component" value="Unassembled WGS sequence"/>
</dbReference>
<reference evidence="1" key="1">
    <citation type="submission" date="2019-04" db="EMBL/GenBank/DDBJ databases">
        <title>Evolution of Biomass-Degrading Anaerobic Consortia Revealed by Metagenomics.</title>
        <authorList>
            <person name="Peng X."/>
        </authorList>
    </citation>
    <scope>NUCLEOTIDE SEQUENCE</scope>
    <source>
        <strain evidence="1">SIG66</strain>
    </source>
</reference>
<proteinExistence type="predicted"/>
<evidence type="ECO:0000313" key="2">
    <source>
        <dbReference type="Proteomes" id="UP000725649"/>
    </source>
</evidence>
<dbReference type="PROSITE" id="PS51257">
    <property type="entry name" value="PROKAR_LIPOPROTEIN"/>
    <property type="match status" value="1"/>
</dbReference>
<name>A0A928DSC6_9BACT</name>
<dbReference type="AlphaFoldDB" id="A0A928DSC6"/>
<gene>
    <name evidence="1" type="ORF">E7027_04165</name>
</gene>
<sequence length="137" mass="15196">MRIWGLLLCLLLAGCRSGLVFKEAPQTVLDSRQTTKLVGEIQPWGLYFTALSHYDGEQTRLLVLSEIGIKLLDMGISAQQTEVYFKAEALPKVAAAAFGRFAKTHLQTACPEQQISFTDSRTRARFSVQATGEEKCL</sequence>
<accession>A0A928DSC6</accession>
<organism evidence="1 2">
    <name type="scientific">Candidatus Avelusimicrobium gallicola</name>
    <dbReference type="NCBI Taxonomy" id="2562704"/>
    <lineage>
        <taxon>Bacteria</taxon>
        <taxon>Pseudomonadati</taxon>
        <taxon>Elusimicrobiota</taxon>
        <taxon>Elusimicrobia</taxon>
        <taxon>Elusimicrobiales</taxon>
        <taxon>Elusimicrobiaceae</taxon>
        <taxon>Candidatus Avelusimicrobium</taxon>
    </lineage>
</organism>
<protein>
    <submittedName>
        <fullName evidence="1">Uncharacterized protein</fullName>
    </submittedName>
</protein>